<dbReference type="AlphaFoldDB" id="A0A9D1HG43"/>
<keyword evidence="2" id="KW-0378">Hydrolase</keyword>
<dbReference type="SUPFAM" id="SSF53474">
    <property type="entry name" value="alpha/beta-Hydrolases"/>
    <property type="match status" value="1"/>
</dbReference>
<gene>
    <name evidence="2" type="ORF">IAD12_08640</name>
</gene>
<comment type="caution">
    <text evidence="2">The sequence shown here is derived from an EMBL/GenBank/DDBJ whole genome shotgun (WGS) entry which is preliminary data.</text>
</comment>
<dbReference type="InterPro" id="IPR000073">
    <property type="entry name" value="AB_hydrolase_1"/>
</dbReference>
<organism evidence="2 3">
    <name type="scientific">Candidatus Allocopromorpha excrementavium</name>
    <dbReference type="NCBI Taxonomy" id="2840741"/>
    <lineage>
        <taxon>Bacteria</taxon>
        <taxon>Bacillati</taxon>
        <taxon>Bacillota</taxon>
        <taxon>Clostridia</taxon>
        <taxon>Eubacteriales</taxon>
        <taxon>Eubacteriaceae</taxon>
        <taxon>Eubacteriaceae incertae sedis</taxon>
        <taxon>Candidatus Allocopromorpha</taxon>
    </lineage>
</organism>
<dbReference type="PANTHER" id="PTHR43433">
    <property type="entry name" value="HYDROLASE, ALPHA/BETA FOLD FAMILY PROTEIN"/>
    <property type="match status" value="1"/>
</dbReference>
<dbReference type="InterPro" id="IPR050471">
    <property type="entry name" value="AB_hydrolase"/>
</dbReference>
<evidence type="ECO:0000313" key="2">
    <source>
        <dbReference type="EMBL" id="HIU00288.1"/>
    </source>
</evidence>
<reference evidence="2" key="2">
    <citation type="journal article" date="2021" name="PeerJ">
        <title>Extensive microbial diversity within the chicken gut microbiome revealed by metagenomics and culture.</title>
        <authorList>
            <person name="Gilroy R."/>
            <person name="Ravi A."/>
            <person name="Getino M."/>
            <person name="Pursley I."/>
            <person name="Horton D.L."/>
            <person name="Alikhan N.F."/>
            <person name="Baker D."/>
            <person name="Gharbi K."/>
            <person name="Hall N."/>
            <person name="Watson M."/>
            <person name="Adriaenssens E.M."/>
            <person name="Foster-Nyarko E."/>
            <person name="Jarju S."/>
            <person name="Secka A."/>
            <person name="Antonio M."/>
            <person name="Oren A."/>
            <person name="Chaudhuri R.R."/>
            <person name="La Ragione R."/>
            <person name="Hildebrand F."/>
            <person name="Pallen M.J."/>
        </authorList>
    </citation>
    <scope>NUCLEOTIDE SEQUENCE</scope>
    <source>
        <strain evidence="2">CHK176-22527</strain>
    </source>
</reference>
<dbReference type="GO" id="GO:0016787">
    <property type="term" value="F:hydrolase activity"/>
    <property type="evidence" value="ECO:0007669"/>
    <property type="project" value="UniProtKB-KW"/>
</dbReference>
<dbReference type="Gene3D" id="3.40.50.1820">
    <property type="entry name" value="alpha/beta hydrolase"/>
    <property type="match status" value="1"/>
</dbReference>
<evidence type="ECO:0000259" key="1">
    <source>
        <dbReference type="Pfam" id="PF00561"/>
    </source>
</evidence>
<name>A0A9D1HG43_9FIRM</name>
<dbReference type="InterPro" id="IPR029058">
    <property type="entry name" value="AB_hydrolase_fold"/>
</dbReference>
<dbReference type="Pfam" id="PF00561">
    <property type="entry name" value="Abhydrolase_1"/>
    <property type="match status" value="1"/>
</dbReference>
<dbReference type="PANTHER" id="PTHR43433:SF5">
    <property type="entry name" value="AB HYDROLASE-1 DOMAIN-CONTAINING PROTEIN"/>
    <property type="match status" value="1"/>
</dbReference>
<evidence type="ECO:0000313" key="3">
    <source>
        <dbReference type="Proteomes" id="UP000824159"/>
    </source>
</evidence>
<sequence length="293" mass="33141">MEERYRNHIKAGWQEHMIRLDTGINMAYCECGEKSDETKDVLLIHGVTDGCVSWSQIAPLLAEKGLHCYVVEYRGNGMTDKPDMEGGYTAEIIAEDMLSFMKKLGIERINAVGHSFGSLITQALTSKAPEKIITATMIDTAASCEKNAVLTEVIEGYGKYFKDAESEKSNMPEDFIRDWADTSNDDEDFRTATYLHVRDMPAVSWKNLMNGLIKFDGKAYLENMKCPAMVIWGTEDEIFTGEDQEEVKKYLNSPDVRYVNIEGASHNGFWDSLQMAETYAGYIYDFITDNNGR</sequence>
<proteinExistence type="predicted"/>
<feature type="domain" description="AB hydrolase-1" evidence="1">
    <location>
        <begin position="41"/>
        <end position="271"/>
    </location>
</feature>
<reference evidence="2" key="1">
    <citation type="submission" date="2020-10" db="EMBL/GenBank/DDBJ databases">
        <authorList>
            <person name="Gilroy R."/>
        </authorList>
    </citation>
    <scope>NUCLEOTIDE SEQUENCE</scope>
    <source>
        <strain evidence="2">CHK176-22527</strain>
    </source>
</reference>
<dbReference type="EMBL" id="DVLX01000101">
    <property type="protein sequence ID" value="HIU00288.1"/>
    <property type="molecule type" value="Genomic_DNA"/>
</dbReference>
<dbReference type="Proteomes" id="UP000824159">
    <property type="component" value="Unassembled WGS sequence"/>
</dbReference>
<protein>
    <submittedName>
        <fullName evidence="2">Alpha/beta hydrolase</fullName>
    </submittedName>
</protein>
<accession>A0A9D1HG43</accession>